<gene>
    <name evidence="3" type="ORF">AIX67_22155</name>
</gene>
<reference evidence="3" key="1">
    <citation type="submission" date="2018-07" db="EMBL/GenBank/DDBJ databases">
        <authorList>
            <consortium name="GenomeTrakr network: Whole genome sequencing for foodborne pathogen traceback"/>
        </authorList>
    </citation>
    <scope>NUCLEOTIDE SEQUENCE</scope>
    <source>
        <strain evidence="3">CFSAN035945</strain>
    </source>
</reference>
<comment type="caution">
    <text evidence="3">The sequence shown here is derived from an EMBL/GenBank/DDBJ whole genome shotgun (WGS) entry which is preliminary data.</text>
</comment>
<sequence length="214" mass="21979">MNPMQKKKLISIAIALTLQSYYIPAIAAENNDDEKECPSNISSLPKEKRAKLSPTCLATPENDNHWGWVAGGVAALVAGVAIGVENNGGGDSNHSYTPPTPDNGGDVTPPDDGGNVTPPDDGGDDNVIPPDDSGDDDVTPPDDSGDDDVTPPDDSGDDDVTPPDDSGDDDVTPPDDSGDDDVTPPDDSGDDDVTPPDDSGDDDVTPPDDSGDDD</sequence>
<feature type="non-terminal residue" evidence="3">
    <location>
        <position position="214"/>
    </location>
</feature>
<evidence type="ECO:0000313" key="3">
    <source>
        <dbReference type="EMBL" id="EBQ4955167.1"/>
    </source>
</evidence>
<protein>
    <submittedName>
        <fullName evidence="3">Autotransporter adhesin BigA</fullName>
    </submittedName>
</protein>
<feature type="chain" id="PRO_5026241463" evidence="2">
    <location>
        <begin position="28"/>
        <end position="214"/>
    </location>
</feature>
<evidence type="ECO:0000256" key="1">
    <source>
        <dbReference type="SAM" id="MobiDB-lite"/>
    </source>
</evidence>
<organism evidence="3">
    <name type="scientific">Salmonella enterica</name>
    <name type="common">Salmonella choleraesuis</name>
    <dbReference type="NCBI Taxonomy" id="28901"/>
    <lineage>
        <taxon>Bacteria</taxon>
        <taxon>Pseudomonadati</taxon>
        <taxon>Pseudomonadota</taxon>
        <taxon>Gammaproteobacteria</taxon>
        <taxon>Enterobacterales</taxon>
        <taxon>Enterobacteriaceae</taxon>
        <taxon>Salmonella</taxon>
    </lineage>
</organism>
<proteinExistence type="predicted"/>
<feature type="compositionally biased region" description="Acidic residues" evidence="1">
    <location>
        <begin position="132"/>
        <end position="214"/>
    </location>
</feature>
<keyword evidence="2" id="KW-0732">Signal</keyword>
<feature type="region of interest" description="Disordered" evidence="1">
    <location>
        <begin position="31"/>
        <end position="50"/>
    </location>
</feature>
<feature type="region of interest" description="Disordered" evidence="1">
    <location>
        <begin position="88"/>
        <end position="214"/>
    </location>
</feature>
<dbReference type="EMBL" id="AAGPEG010000024">
    <property type="protein sequence ID" value="EBQ4955167.1"/>
    <property type="molecule type" value="Genomic_DNA"/>
</dbReference>
<feature type="signal peptide" evidence="2">
    <location>
        <begin position="1"/>
        <end position="27"/>
    </location>
</feature>
<dbReference type="AlphaFoldDB" id="A0A5U5M3T6"/>
<accession>A0A5U5M3T6</accession>
<name>A0A5U5M3T6_SALER</name>
<evidence type="ECO:0000256" key="2">
    <source>
        <dbReference type="SAM" id="SignalP"/>
    </source>
</evidence>